<dbReference type="InterPro" id="IPR051203">
    <property type="entry name" value="Polysaccharide_Synthase-Rel"/>
</dbReference>
<dbReference type="Pfam" id="PF02719">
    <property type="entry name" value="Polysacc_synt_2"/>
    <property type="match status" value="1"/>
</dbReference>
<feature type="transmembrane region" description="Helical" evidence="2">
    <location>
        <begin position="41"/>
        <end position="61"/>
    </location>
</feature>
<evidence type="ECO:0000259" key="3">
    <source>
        <dbReference type="Pfam" id="PF02719"/>
    </source>
</evidence>
<dbReference type="CDD" id="cd05237">
    <property type="entry name" value="UDP_invert_4-6DH_SDR_e"/>
    <property type="match status" value="1"/>
</dbReference>
<keyword evidence="2" id="KW-0472">Membrane</keyword>
<dbReference type="Pfam" id="PF13727">
    <property type="entry name" value="CoA_binding_3"/>
    <property type="match status" value="1"/>
</dbReference>
<dbReference type="EMBL" id="JAGGLG010000037">
    <property type="protein sequence ID" value="MBP2019864.1"/>
    <property type="molecule type" value="Genomic_DNA"/>
</dbReference>
<accession>A0ABS4JZK0</accession>
<dbReference type="RefSeq" id="WP_209467967.1">
    <property type="nucleotide sequence ID" value="NZ_JAGGLG010000037.1"/>
</dbReference>
<dbReference type="PANTHER" id="PTHR43318:SF1">
    <property type="entry name" value="POLYSACCHARIDE BIOSYNTHESIS PROTEIN EPSC-RELATED"/>
    <property type="match status" value="1"/>
</dbReference>
<keyword evidence="2" id="KW-0812">Transmembrane</keyword>
<keyword evidence="5" id="KW-1185">Reference proteome</keyword>
<gene>
    <name evidence="4" type="ORF">J2Z79_003306</name>
</gene>
<comment type="caution">
    <text evidence="4">The sequence shown here is derived from an EMBL/GenBank/DDBJ whole genome shotgun (WGS) entry which is preliminary data.</text>
</comment>
<dbReference type="PANTHER" id="PTHR43318">
    <property type="entry name" value="UDP-N-ACETYLGLUCOSAMINE 4,6-DEHYDRATASE"/>
    <property type="match status" value="1"/>
</dbReference>
<name>A0ABS4JZK0_9FIRM</name>
<feature type="domain" description="Polysaccharide biosynthesis protein CapD-like" evidence="3">
    <location>
        <begin position="291"/>
        <end position="571"/>
    </location>
</feature>
<sequence>MGTIHRLGWLLTDAVLLTLAAWFSAALVAGEFPLAMGPKQIWPLVAAGVVCCGAGALLGVYRRLWQYAGLRDAQALLLACLAGGAALLAVPAPLPYTVRALFWLTATAGLCGLRLGVRVIYARAGARRPAGADDGRPTDARGARSARTRRILIIGAGDAGTEVLRELQRHPELGIAAVGFLDDDPAKHGREAYGVPVLGPAEAVGRAVRELGVSGVLIAIPSAPAEALRRIWSQASAQGVPVRILPRLGDLDRSQRLVEQIRSVQLTDLLGRPEVQIDQVAVSRYLTGRTVLVTGAGGSIGSELCRQVAAFGPSRLILFGHGEHSLHQIMLELQSHYPGLALTVAVGDVQDQAAVERVFRRHRPAVVFHAAAHKHVPLMEQNPSEAVKNNVLGTYHVALAAQRHGASHFVLISTDKAVRPTSVMGATKRAAEAITAALAACGPCRMVAVRFGNVLGSRGSVVPVFQQQIAAGGPITVTHPEVTRYFMTIPEAARLVLQAGAMGRSGERFVLDMGEPVRIVDLARTLARIIAPEREIPIIFTGLRAGEKLHEELFDADEVVTPTAHPRIRRAAAELPAGFDLAKALADLMLQADRGEVSVESILAALGEGTRGDDGLHGVDDQPVGATRVAH</sequence>
<keyword evidence="2" id="KW-1133">Transmembrane helix</keyword>
<evidence type="ECO:0000256" key="2">
    <source>
        <dbReference type="SAM" id="Phobius"/>
    </source>
</evidence>
<dbReference type="InterPro" id="IPR036291">
    <property type="entry name" value="NAD(P)-bd_dom_sf"/>
</dbReference>
<dbReference type="Proteomes" id="UP001519289">
    <property type="component" value="Unassembled WGS sequence"/>
</dbReference>
<dbReference type="InterPro" id="IPR003869">
    <property type="entry name" value="Polysac_CapD-like"/>
</dbReference>
<reference evidence="4 5" key="1">
    <citation type="submission" date="2021-03" db="EMBL/GenBank/DDBJ databases">
        <title>Genomic Encyclopedia of Type Strains, Phase IV (KMG-IV): sequencing the most valuable type-strain genomes for metagenomic binning, comparative biology and taxonomic classification.</title>
        <authorList>
            <person name="Goeker M."/>
        </authorList>
    </citation>
    <scope>NUCLEOTIDE SEQUENCE [LARGE SCALE GENOMIC DNA]</scope>
    <source>
        <strain evidence="4 5">DSM 27138</strain>
    </source>
</reference>
<protein>
    <submittedName>
        <fullName evidence="4">FlaA1/EpsC-like NDP-sugar epimerase</fullName>
    </submittedName>
</protein>
<evidence type="ECO:0000313" key="4">
    <source>
        <dbReference type="EMBL" id="MBP2019864.1"/>
    </source>
</evidence>
<proteinExistence type="inferred from homology"/>
<dbReference type="Gene3D" id="3.40.50.720">
    <property type="entry name" value="NAD(P)-binding Rossmann-like Domain"/>
    <property type="match status" value="2"/>
</dbReference>
<feature type="transmembrane region" description="Helical" evidence="2">
    <location>
        <begin position="73"/>
        <end position="94"/>
    </location>
</feature>
<feature type="transmembrane region" description="Helical" evidence="2">
    <location>
        <begin position="7"/>
        <end position="29"/>
    </location>
</feature>
<dbReference type="SUPFAM" id="SSF51735">
    <property type="entry name" value="NAD(P)-binding Rossmann-fold domains"/>
    <property type="match status" value="2"/>
</dbReference>
<evidence type="ECO:0000313" key="5">
    <source>
        <dbReference type="Proteomes" id="UP001519289"/>
    </source>
</evidence>
<evidence type="ECO:0000256" key="1">
    <source>
        <dbReference type="ARBA" id="ARBA00007430"/>
    </source>
</evidence>
<comment type="similarity">
    <text evidence="1">Belongs to the polysaccharide synthase family.</text>
</comment>
<organism evidence="4 5">
    <name type="scientific">Symbiobacterium terraclitae</name>
    <dbReference type="NCBI Taxonomy" id="557451"/>
    <lineage>
        <taxon>Bacteria</taxon>
        <taxon>Bacillati</taxon>
        <taxon>Bacillota</taxon>
        <taxon>Clostridia</taxon>
        <taxon>Eubacteriales</taxon>
        <taxon>Symbiobacteriaceae</taxon>
        <taxon>Symbiobacterium</taxon>
    </lineage>
</organism>